<feature type="signal peptide" evidence="1">
    <location>
        <begin position="1"/>
        <end position="22"/>
    </location>
</feature>
<keyword evidence="1" id="KW-0732">Signal</keyword>
<sequence>MHAFTKQIVPWIFSAIASTTLAASAGQPVQPDVNSGGASKQIVLPGTRLIVEPNAFVFGSEPNHSRQAAVKVIAAWLSSEFGLPLIDEPPAIEFASAKRMIRLRYRDVPLDRWREALPIWTRLANGADVMAVYDDEARTVYLPDGWTGKTPGEFSVLVHEMVHHIQNVAGLKFACAEEREKTAFEAQKRWLGLFGSDLEAEFGLDPFTVLVRTNCLY</sequence>
<dbReference type="Pfam" id="PF20352">
    <property type="entry name" value="DUF6647"/>
    <property type="match status" value="1"/>
</dbReference>
<keyword evidence="3" id="KW-0614">Plasmid</keyword>
<reference evidence="3" key="1">
    <citation type="submission" date="2023-08" db="EMBL/GenBank/DDBJ databases">
        <title>Complete genome sequence of Sinorhizobium chiapanecum ITTG S70 isolated from Acaciella angustissima nodules in Chiapas-Mexico.</title>
        <authorList>
            <person name="Rincon-Rosales R."/>
            <person name="Rogel M.A."/>
            <person name="Rincon-Medina C.I."/>
            <person name="Guerrero G."/>
            <person name="Manzano-Gomez L.A."/>
            <person name="Lopez-Lopez A."/>
            <person name="Rincon Molina F.A."/>
            <person name="Martinez-Romero E."/>
        </authorList>
    </citation>
    <scope>NUCLEOTIDE SEQUENCE</scope>
    <source>
        <strain evidence="3">ITTG S70</strain>
        <plasmid evidence="3">pSchITTGS70d</plasmid>
    </source>
</reference>
<name>A0ABZ2BML1_9HYPH</name>
<evidence type="ECO:0000256" key="1">
    <source>
        <dbReference type="SAM" id="SignalP"/>
    </source>
</evidence>
<organism evidence="3 4">
    <name type="scientific">Sinorhizobium chiapasense</name>
    <dbReference type="NCBI Taxonomy" id="501572"/>
    <lineage>
        <taxon>Bacteria</taxon>
        <taxon>Pseudomonadati</taxon>
        <taxon>Pseudomonadota</taxon>
        <taxon>Alphaproteobacteria</taxon>
        <taxon>Hyphomicrobiales</taxon>
        <taxon>Rhizobiaceae</taxon>
        <taxon>Sinorhizobium/Ensifer group</taxon>
        <taxon>Sinorhizobium</taxon>
    </lineage>
</organism>
<keyword evidence="4" id="KW-1185">Reference proteome</keyword>
<protein>
    <recommendedName>
        <fullName evidence="2">DUF6647 domain-containing protein</fullName>
    </recommendedName>
</protein>
<evidence type="ECO:0000313" key="3">
    <source>
        <dbReference type="EMBL" id="WVT06999.1"/>
    </source>
</evidence>
<dbReference type="EMBL" id="CP133152">
    <property type="protein sequence ID" value="WVT06999.1"/>
    <property type="molecule type" value="Genomic_DNA"/>
</dbReference>
<evidence type="ECO:0000313" key="4">
    <source>
        <dbReference type="Proteomes" id="UP001432360"/>
    </source>
</evidence>
<dbReference type="RefSeq" id="WP_331376020.1">
    <property type="nucleotide sequence ID" value="NZ_CP133152.1"/>
</dbReference>
<feature type="chain" id="PRO_5046291370" description="DUF6647 domain-containing protein" evidence="1">
    <location>
        <begin position="23"/>
        <end position="217"/>
    </location>
</feature>
<proteinExistence type="predicted"/>
<evidence type="ECO:0000259" key="2">
    <source>
        <dbReference type="Pfam" id="PF20352"/>
    </source>
</evidence>
<feature type="domain" description="DUF6647" evidence="2">
    <location>
        <begin position="129"/>
        <end position="197"/>
    </location>
</feature>
<dbReference type="Proteomes" id="UP001432360">
    <property type="component" value="Plasmid pSchITTGS70d"/>
</dbReference>
<geneLocation type="plasmid" evidence="3 4">
    <name>pSchITTGS70d</name>
</geneLocation>
<dbReference type="InterPro" id="IPR046589">
    <property type="entry name" value="DUF6647"/>
</dbReference>
<gene>
    <name evidence="3" type="ORF">RB548_29970</name>
</gene>
<accession>A0ABZ2BML1</accession>